<evidence type="ECO:0000313" key="2">
    <source>
        <dbReference type="EMBL" id="KAF4088850.1"/>
    </source>
</evidence>
<evidence type="ECO:0000313" key="3">
    <source>
        <dbReference type="Proteomes" id="UP000593565"/>
    </source>
</evidence>
<comment type="caution">
    <text evidence="2">The sequence shown here is derived from an EMBL/GenBank/DDBJ whole genome shotgun (WGS) entry which is preliminary data.</text>
</comment>
<feature type="signal peptide" evidence="1">
    <location>
        <begin position="1"/>
        <end position="22"/>
    </location>
</feature>
<name>A0A7J6B1H8_AMEME</name>
<keyword evidence="1" id="KW-0732">Signal</keyword>
<dbReference type="EMBL" id="JAAGNN010000005">
    <property type="protein sequence ID" value="KAF4088850.1"/>
    <property type="molecule type" value="Genomic_DNA"/>
</dbReference>
<evidence type="ECO:0000256" key="1">
    <source>
        <dbReference type="SAM" id="SignalP"/>
    </source>
</evidence>
<accession>A0A7J6B1H8</accession>
<keyword evidence="3" id="KW-1185">Reference proteome</keyword>
<protein>
    <submittedName>
        <fullName evidence="2">Uncharacterized protein</fullName>
    </submittedName>
</protein>
<sequence>IWSTQVAFIPHLISLQLVSVSSFHQCDKRYDAAERERGKIDGRRRKVMWRKWSA</sequence>
<dbReference type="Proteomes" id="UP000593565">
    <property type="component" value="Unassembled WGS sequence"/>
</dbReference>
<feature type="chain" id="PRO_5029611238" evidence="1">
    <location>
        <begin position="23"/>
        <end position="54"/>
    </location>
</feature>
<organism evidence="2 3">
    <name type="scientific">Ameiurus melas</name>
    <name type="common">Black bullhead</name>
    <name type="synonym">Silurus melas</name>
    <dbReference type="NCBI Taxonomy" id="219545"/>
    <lineage>
        <taxon>Eukaryota</taxon>
        <taxon>Metazoa</taxon>
        <taxon>Chordata</taxon>
        <taxon>Craniata</taxon>
        <taxon>Vertebrata</taxon>
        <taxon>Euteleostomi</taxon>
        <taxon>Actinopterygii</taxon>
        <taxon>Neopterygii</taxon>
        <taxon>Teleostei</taxon>
        <taxon>Ostariophysi</taxon>
        <taxon>Siluriformes</taxon>
        <taxon>Ictaluridae</taxon>
        <taxon>Ameiurus</taxon>
    </lineage>
</organism>
<reference evidence="2 3" key="1">
    <citation type="submission" date="2020-02" db="EMBL/GenBank/DDBJ databases">
        <title>A chromosome-scale genome assembly of the black bullhead catfish (Ameiurus melas).</title>
        <authorList>
            <person name="Wen M."/>
            <person name="Zham M."/>
            <person name="Cabau C."/>
            <person name="Klopp C."/>
            <person name="Donnadieu C."/>
            <person name="Roques C."/>
            <person name="Bouchez O."/>
            <person name="Lampietro C."/>
            <person name="Jouanno E."/>
            <person name="Herpin A."/>
            <person name="Louis A."/>
            <person name="Berthelot C."/>
            <person name="Parey E."/>
            <person name="Roest-Crollius H."/>
            <person name="Braasch I."/>
            <person name="Postlethwait J."/>
            <person name="Robinson-Rechavi M."/>
            <person name="Echchiki A."/>
            <person name="Begum T."/>
            <person name="Montfort J."/>
            <person name="Schartl M."/>
            <person name="Bobe J."/>
            <person name="Guiguen Y."/>
        </authorList>
    </citation>
    <scope>NUCLEOTIDE SEQUENCE [LARGE SCALE GENOMIC DNA]</scope>
    <source>
        <strain evidence="2">M_S1</strain>
        <tissue evidence="2">Blood</tissue>
    </source>
</reference>
<feature type="non-terminal residue" evidence="2">
    <location>
        <position position="1"/>
    </location>
</feature>
<proteinExistence type="predicted"/>
<dbReference type="AlphaFoldDB" id="A0A7J6B1H8"/>
<gene>
    <name evidence="2" type="ORF">AMELA_G00059290</name>
</gene>